<dbReference type="EMBL" id="PCTL01000021">
    <property type="protein sequence ID" value="PIP73393.1"/>
    <property type="molecule type" value="Genomic_DNA"/>
</dbReference>
<protein>
    <recommendedName>
        <fullName evidence="2">Fervidolysin-like N-terminal prodomain domain-containing protein</fullName>
    </recommendedName>
</protein>
<evidence type="ECO:0000313" key="3">
    <source>
        <dbReference type="EMBL" id="PIP73393.1"/>
    </source>
</evidence>
<feature type="transmembrane region" description="Helical" evidence="1">
    <location>
        <begin position="12"/>
        <end position="30"/>
    </location>
</feature>
<comment type="caution">
    <text evidence="3">The sequence shown here is derived from an EMBL/GenBank/DDBJ whole genome shotgun (WGS) entry which is preliminary data.</text>
</comment>
<organism evidence="3 4">
    <name type="scientific">Candidatus Lloydbacteria bacterium CG22_combo_CG10-13_8_21_14_all_47_15</name>
    <dbReference type="NCBI Taxonomy" id="1974635"/>
    <lineage>
        <taxon>Bacteria</taxon>
        <taxon>Candidatus Lloydiibacteriota</taxon>
    </lineage>
</organism>
<name>A0A2H0CTZ6_9BACT</name>
<reference evidence="3 4" key="1">
    <citation type="submission" date="2017-09" db="EMBL/GenBank/DDBJ databases">
        <title>Depth-based differentiation of microbial function through sediment-hosted aquifers and enrichment of novel symbionts in the deep terrestrial subsurface.</title>
        <authorList>
            <person name="Probst A.J."/>
            <person name="Ladd B."/>
            <person name="Jarett J.K."/>
            <person name="Geller-Mcgrath D.E."/>
            <person name="Sieber C.M."/>
            <person name="Emerson J.B."/>
            <person name="Anantharaman K."/>
            <person name="Thomas B.C."/>
            <person name="Malmstrom R."/>
            <person name="Stieglmeier M."/>
            <person name="Klingl A."/>
            <person name="Woyke T."/>
            <person name="Ryan C.M."/>
            <person name="Banfield J.F."/>
        </authorList>
    </citation>
    <scope>NUCLEOTIDE SEQUENCE [LARGE SCALE GENOMIC DNA]</scope>
    <source>
        <strain evidence="3">CG22_combo_CG10-13_8_21_14_all_47_15</strain>
    </source>
</reference>
<keyword evidence="1" id="KW-1133">Transmembrane helix</keyword>
<feature type="domain" description="Fervidolysin-like N-terminal prodomain" evidence="2">
    <location>
        <begin position="287"/>
        <end position="340"/>
    </location>
</feature>
<dbReference type="Proteomes" id="UP000230638">
    <property type="component" value="Unassembled WGS sequence"/>
</dbReference>
<evidence type="ECO:0000313" key="4">
    <source>
        <dbReference type="Proteomes" id="UP000230638"/>
    </source>
</evidence>
<sequence length="373" mass="41185">MKRLQNVKRHHVISATALVGVALFALNFNGTSQQSSGFEDFVLFAEKEVMLENEVQVSSGNLGSNNIVDIQKDNIISGDLFADKITLDKNAVINGNVSFNTLQIKKETEILGLTTTPISLPIVELPDAPDFQTGNQDFTFQGENNTLPSGNYRNITLEKDSKLILTGGIYNIARLFIKENSTLVFETQTILNIERELKSQQKISILAGPNAQFNALQINYIDKKPVQFGKNSFLNFKLLAPEADVRIGEQSTFKGQIFANKITVGKSSLLSIADVFVKISDLRNIITDEEDGSRFAVNEIVVNFKDDATREDADAIARIVNGTITGFVPSANMYQIEVATSDIAGLEQLINEIEMLNNPKIEGFIKNYLLNAL</sequence>
<dbReference type="InterPro" id="IPR054399">
    <property type="entry name" value="Fervidolysin-like_N_prodom"/>
</dbReference>
<dbReference type="AlphaFoldDB" id="A0A2H0CTZ6"/>
<proteinExistence type="predicted"/>
<evidence type="ECO:0000259" key="2">
    <source>
        <dbReference type="Pfam" id="PF22148"/>
    </source>
</evidence>
<evidence type="ECO:0000256" key="1">
    <source>
        <dbReference type="SAM" id="Phobius"/>
    </source>
</evidence>
<keyword evidence="1" id="KW-0472">Membrane</keyword>
<gene>
    <name evidence="3" type="ORF">COW88_02125</name>
</gene>
<accession>A0A2H0CTZ6</accession>
<dbReference type="Pfam" id="PF22148">
    <property type="entry name" value="Fervidolysin_NPro-like"/>
    <property type="match status" value="1"/>
</dbReference>
<keyword evidence="1" id="KW-0812">Transmembrane</keyword>